<dbReference type="Gene3D" id="1.10.238.10">
    <property type="entry name" value="EF-hand"/>
    <property type="match status" value="2"/>
</dbReference>
<dbReference type="GO" id="GO:0005654">
    <property type="term" value="C:nucleoplasm"/>
    <property type="evidence" value="ECO:0007669"/>
    <property type="project" value="TreeGrafter"/>
</dbReference>
<sequence>MCVCTKHVIPLSPQFERVWEKLPVNVLGDLEYREFLKHASGAVAIRDKTTDPEDISPLKSASPPPPGLIDMSPSPPSPGAIDRMSSSPPALQRPKTTEKEGPLVDCEEVERRLKGEVQRCWRDIQRRCREEDRERDGEISTRCFLGKITNHRKELDRLAVKFDMRDSGRVSYLDFLRHFLLNLKPPAVRQPFERPKLPLPTTPVLLYGPVQQFWRSLRQNFVTFDHSRSGKISIKEFRKVLRQFRVNLSEEEFFHLTSFFDKNTTGKISYNDFLQGFLH</sequence>
<dbReference type="Pfam" id="PF08976">
    <property type="entry name" value="EF-hand_11"/>
    <property type="match status" value="1"/>
</dbReference>
<dbReference type="PROSITE" id="PS50222">
    <property type="entry name" value="EF_HAND_2"/>
    <property type="match status" value="1"/>
</dbReference>
<dbReference type="InterPro" id="IPR011992">
    <property type="entry name" value="EF-hand-dom_pair"/>
</dbReference>
<dbReference type="FunFam" id="1.10.238.10:FF:000179">
    <property type="entry name" value="EF-hand calcium-binding domain-containing protein 6"/>
    <property type="match status" value="1"/>
</dbReference>
<dbReference type="InterPro" id="IPR002048">
    <property type="entry name" value="EF_hand_dom"/>
</dbReference>
<proteinExistence type="predicted"/>
<evidence type="ECO:0000259" key="6">
    <source>
        <dbReference type="PROSITE" id="PS50222"/>
    </source>
</evidence>
<dbReference type="InterPro" id="IPR052603">
    <property type="entry name" value="EFCB6"/>
</dbReference>
<reference evidence="7" key="2">
    <citation type="submission" date="2025-08" db="UniProtKB">
        <authorList>
            <consortium name="Ensembl"/>
        </authorList>
    </citation>
    <scope>IDENTIFICATION</scope>
</reference>
<dbReference type="Proteomes" id="UP000694395">
    <property type="component" value="Chromosome 15"/>
</dbReference>
<accession>A0A8K9UH02</accession>
<dbReference type="GeneTree" id="ENSGT00390000013629"/>
<evidence type="ECO:0000256" key="5">
    <source>
        <dbReference type="SAM" id="MobiDB-lite"/>
    </source>
</evidence>
<dbReference type="AlphaFoldDB" id="A0A8K9UH02"/>
<feature type="compositionally biased region" description="Pro residues" evidence="5">
    <location>
        <begin position="62"/>
        <end position="78"/>
    </location>
</feature>
<dbReference type="Pfam" id="PF13499">
    <property type="entry name" value="EF-hand_7"/>
    <property type="match status" value="1"/>
</dbReference>
<evidence type="ECO:0000256" key="4">
    <source>
        <dbReference type="ARBA" id="ARBA00022837"/>
    </source>
</evidence>
<dbReference type="Ensembl" id="ENSOMYT00000145528.1">
    <property type="protein sequence ID" value="ENSOMYP00000109344.1"/>
    <property type="gene ID" value="ENSOMYG00000072867.1"/>
</dbReference>
<dbReference type="InterPro" id="IPR018247">
    <property type="entry name" value="EF_Hand_1_Ca_BS"/>
</dbReference>
<dbReference type="PANTHER" id="PTHR20875:SF2">
    <property type="entry name" value="EF-HAND CALCIUM-BINDING DOMAIN-CONTAINING PROTEIN 6"/>
    <property type="match status" value="1"/>
</dbReference>
<keyword evidence="2" id="KW-0479">Metal-binding</keyword>
<keyword evidence="1" id="KW-0597">Phosphoprotein</keyword>
<keyword evidence="3" id="KW-0677">Repeat</keyword>
<dbReference type="SUPFAM" id="SSF47473">
    <property type="entry name" value="EF-hand"/>
    <property type="match status" value="1"/>
</dbReference>
<dbReference type="GO" id="GO:0005509">
    <property type="term" value="F:calcium ion binding"/>
    <property type="evidence" value="ECO:0007669"/>
    <property type="project" value="InterPro"/>
</dbReference>
<reference evidence="7" key="1">
    <citation type="submission" date="2020-07" db="EMBL/GenBank/DDBJ databases">
        <title>A long reads based de novo assembly of the rainbow trout Arlee double haploid line genome.</title>
        <authorList>
            <person name="Gao G."/>
            <person name="Palti Y."/>
        </authorList>
    </citation>
    <scope>NUCLEOTIDE SEQUENCE [LARGE SCALE GENOMIC DNA]</scope>
</reference>
<keyword evidence="8" id="KW-1185">Reference proteome</keyword>
<evidence type="ECO:0000256" key="2">
    <source>
        <dbReference type="ARBA" id="ARBA00022723"/>
    </source>
</evidence>
<dbReference type="PANTHER" id="PTHR20875">
    <property type="entry name" value="EF-HAND CALCIUM-BINDING DOMAIN-CONTAINING PROTEIN 6-RELATED"/>
    <property type="match status" value="1"/>
</dbReference>
<dbReference type="InterPro" id="IPR015070">
    <property type="entry name" value="EF_hand_DJBP"/>
</dbReference>
<evidence type="ECO:0000313" key="8">
    <source>
        <dbReference type="Proteomes" id="UP000694395"/>
    </source>
</evidence>
<keyword evidence="4" id="KW-0106">Calcium</keyword>
<feature type="domain" description="EF-hand" evidence="6">
    <location>
        <begin position="212"/>
        <end position="247"/>
    </location>
</feature>
<evidence type="ECO:0000256" key="3">
    <source>
        <dbReference type="ARBA" id="ARBA00022737"/>
    </source>
</evidence>
<organism evidence="7 8">
    <name type="scientific">Oncorhynchus mykiss</name>
    <name type="common">Rainbow trout</name>
    <name type="synonym">Salmo gairdneri</name>
    <dbReference type="NCBI Taxonomy" id="8022"/>
    <lineage>
        <taxon>Eukaryota</taxon>
        <taxon>Metazoa</taxon>
        <taxon>Chordata</taxon>
        <taxon>Craniata</taxon>
        <taxon>Vertebrata</taxon>
        <taxon>Euteleostomi</taxon>
        <taxon>Actinopterygii</taxon>
        <taxon>Neopterygii</taxon>
        <taxon>Teleostei</taxon>
        <taxon>Protacanthopterygii</taxon>
        <taxon>Salmoniformes</taxon>
        <taxon>Salmonidae</taxon>
        <taxon>Salmoninae</taxon>
        <taxon>Oncorhynchus</taxon>
    </lineage>
</organism>
<evidence type="ECO:0000256" key="1">
    <source>
        <dbReference type="ARBA" id="ARBA00022553"/>
    </source>
</evidence>
<dbReference type="PROSITE" id="PS00018">
    <property type="entry name" value="EF_HAND_1"/>
    <property type="match status" value="2"/>
</dbReference>
<protein>
    <recommendedName>
        <fullName evidence="6">EF-hand domain-containing protein</fullName>
    </recommendedName>
</protein>
<evidence type="ECO:0000313" key="7">
    <source>
        <dbReference type="Ensembl" id="ENSOMYP00000109344.1"/>
    </source>
</evidence>
<feature type="region of interest" description="Disordered" evidence="5">
    <location>
        <begin position="46"/>
        <end position="102"/>
    </location>
</feature>
<reference evidence="7" key="3">
    <citation type="submission" date="2025-09" db="UniProtKB">
        <authorList>
            <consortium name="Ensembl"/>
        </authorList>
    </citation>
    <scope>IDENTIFICATION</scope>
</reference>
<name>A0A8K9UH02_ONCMY</name>